<dbReference type="Proteomes" id="UP000698752">
    <property type="component" value="Unassembled WGS sequence"/>
</dbReference>
<organism evidence="2 3">
    <name type="scientific">Neoroseomonas terrae</name>
    <dbReference type="NCBI Taxonomy" id="424799"/>
    <lineage>
        <taxon>Bacteria</taxon>
        <taxon>Pseudomonadati</taxon>
        <taxon>Pseudomonadota</taxon>
        <taxon>Alphaproteobacteria</taxon>
        <taxon>Acetobacterales</taxon>
        <taxon>Acetobacteraceae</taxon>
        <taxon>Neoroseomonas</taxon>
    </lineage>
</organism>
<proteinExistence type="predicted"/>
<gene>
    <name evidence="2" type="ORF">GXW78_20155</name>
</gene>
<accession>A0ABS5ELS8</accession>
<sequence>MAQEPKPKSDTRKINTPLDEQLDDSFPASDPPSLTDPSKKIMPKFPSPADEEDPTTKPGQKGPQS</sequence>
<dbReference type="RefSeq" id="WP_211870707.1">
    <property type="nucleotide sequence ID" value="NZ_JAAEDI010000023.1"/>
</dbReference>
<feature type="compositionally biased region" description="Basic and acidic residues" evidence="1">
    <location>
        <begin position="1"/>
        <end position="13"/>
    </location>
</feature>
<protein>
    <submittedName>
        <fullName evidence="2">Uncharacterized protein</fullName>
    </submittedName>
</protein>
<evidence type="ECO:0000313" key="2">
    <source>
        <dbReference type="EMBL" id="MBR0651989.1"/>
    </source>
</evidence>
<comment type="caution">
    <text evidence="2">The sequence shown here is derived from an EMBL/GenBank/DDBJ whole genome shotgun (WGS) entry which is preliminary data.</text>
</comment>
<reference evidence="3" key="1">
    <citation type="journal article" date="2021" name="Syst. Appl. Microbiol.">
        <title>Roseomonas hellenica sp. nov., isolated from roots of wild-growing Alkanna tinctoria.</title>
        <authorList>
            <person name="Rat A."/>
            <person name="Naranjo H.D."/>
            <person name="Lebbe L."/>
            <person name="Cnockaert M."/>
            <person name="Krigas N."/>
            <person name="Grigoriadou K."/>
            <person name="Maloupa E."/>
            <person name="Willems A."/>
        </authorList>
    </citation>
    <scope>NUCLEOTIDE SEQUENCE [LARGE SCALE GENOMIC DNA]</scope>
    <source>
        <strain evidence="3">LMG 31159</strain>
    </source>
</reference>
<evidence type="ECO:0000313" key="3">
    <source>
        <dbReference type="Proteomes" id="UP000698752"/>
    </source>
</evidence>
<dbReference type="EMBL" id="JAAEDI010000023">
    <property type="protein sequence ID" value="MBR0651989.1"/>
    <property type="molecule type" value="Genomic_DNA"/>
</dbReference>
<keyword evidence="3" id="KW-1185">Reference proteome</keyword>
<name>A0ABS5ELS8_9PROT</name>
<feature type="region of interest" description="Disordered" evidence="1">
    <location>
        <begin position="1"/>
        <end position="65"/>
    </location>
</feature>
<evidence type="ECO:0000256" key="1">
    <source>
        <dbReference type="SAM" id="MobiDB-lite"/>
    </source>
</evidence>